<proteinExistence type="predicted"/>
<reference evidence="2 3" key="1">
    <citation type="submission" date="2021-08" db="EMBL/GenBank/DDBJ databases">
        <title>FDA dAtabase for Regulatory Grade micrObial Sequences (FDA-ARGOS): Supporting development and validation of Infectious Disease Dx tests.</title>
        <authorList>
            <person name="Sproer C."/>
            <person name="Gronow S."/>
            <person name="Severitt S."/>
            <person name="Schroder I."/>
            <person name="Tallon L."/>
            <person name="Sadzewicz L."/>
            <person name="Zhao X."/>
            <person name="Boylan J."/>
            <person name="Ott S."/>
            <person name="Bowen H."/>
            <person name="Vavikolanu K."/>
            <person name="Hazen T."/>
            <person name="Aluvathingal J."/>
            <person name="Nadendla S."/>
            <person name="Lowell S."/>
            <person name="Myers T."/>
            <person name="Yan Y."/>
            <person name="Sichtig H."/>
        </authorList>
    </citation>
    <scope>NUCLEOTIDE SEQUENCE [LARGE SCALE GENOMIC DNA]</scope>
    <source>
        <strain evidence="2 3">FDAARGOS_1460</strain>
    </source>
</reference>
<name>A0ABS7T0K3_9FIRM</name>
<feature type="transmembrane region" description="Helical" evidence="1">
    <location>
        <begin position="68"/>
        <end position="87"/>
    </location>
</feature>
<keyword evidence="1" id="KW-1133">Transmembrane helix</keyword>
<feature type="transmembrane region" description="Helical" evidence="1">
    <location>
        <begin position="21"/>
        <end position="42"/>
    </location>
</feature>
<accession>A0ABS7T0K3</accession>
<keyword evidence="3" id="KW-1185">Reference proteome</keyword>
<evidence type="ECO:0000313" key="3">
    <source>
        <dbReference type="Proteomes" id="UP000734271"/>
    </source>
</evidence>
<dbReference type="InterPro" id="IPR046638">
    <property type="entry name" value="DUF6750"/>
</dbReference>
<feature type="transmembrane region" description="Helical" evidence="1">
    <location>
        <begin position="99"/>
        <end position="116"/>
    </location>
</feature>
<dbReference type="Pfam" id="PF20535">
    <property type="entry name" value="DUF6750"/>
    <property type="match status" value="1"/>
</dbReference>
<sequence length="123" mass="13461">MKNKLIQLQDKIENNKISLKIKRRIVAFLSPMLVILSPYIAYADISGVNMDVDENTAFAGMINVVIKIAKYVGIALLIVGVITFLEAQSSENPERKTTSIKLFATGVGLVGIEFLLKATGLVH</sequence>
<gene>
    <name evidence="2" type="ORF">K8P03_08500</name>
</gene>
<comment type="caution">
    <text evidence="2">The sequence shown here is derived from an EMBL/GenBank/DDBJ whole genome shotgun (WGS) entry which is preliminary data.</text>
</comment>
<evidence type="ECO:0000313" key="2">
    <source>
        <dbReference type="EMBL" id="MBZ2387320.1"/>
    </source>
</evidence>
<dbReference type="Proteomes" id="UP000734271">
    <property type="component" value="Unassembled WGS sequence"/>
</dbReference>
<evidence type="ECO:0008006" key="4">
    <source>
        <dbReference type="Google" id="ProtNLM"/>
    </source>
</evidence>
<dbReference type="RefSeq" id="WP_223420265.1">
    <property type="nucleotide sequence ID" value="NZ_JAIPME010000002.1"/>
</dbReference>
<protein>
    <recommendedName>
        <fullName evidence="4">Conjugal transfer protein TrbC</fullName>
    </recommendedName>
</protein>
<keyword evidence="1" id="KW-0472">Membrane</keyword>
<evidence type="ECO:0000256" key="1">
    <source>
        <dbReference type="SAM" id="Phobius"/>
    </source>
</evidence>
<dbReference type="EMBL" id="JAIPME010000002">
    <property type="protein sequence ID" value="MBZ2387320.1"/>
    <property type="molecule type" value="Genomic_DNA"/>
</dbReference>
<keyword evidence="1" id="KW-0812">Transmembrane</keyword>
<organism evidence="2 3">
    <name type="scientific">Anaerococcus murdochii</name>
    <dbReference type="NCBI Taxonomy" id="411577"/>
    <lineage>
        <taxon>Bacteria</taxon>
        <taxon>Bacillati</taxon>
        <taxon>Bacillota</taxon>
        <taxon>Tissierellia</taxon>
        <taxon>Tissierellales</taxon>
        <taxon>Peptoniphilaceae</taxon>
        <taxon>Anaerococcus</taxon>
    </lineage>
</organism>